<evidence type="ECO:0000313" key="1">
    <source>
        <dbReference type="EMBL" id="GFE19195.1"/>
    </source>
</evidence>
<comment type="caution">
    <text evidence="1">The sequence shown here is derived from an EMBL/GenBank/DDBJ whole genome shotgun (WGS) entry which is preliminary data.</text>
</comment>
<dbReference type="Proteomes" id="UP000430079">
    <property type="component" value="Unassembled WGS sequence"/>
</dbReference>
<keyword evidence="2" id="KW-1185">Reference proteome</keyword>
<accession>A0A640TC10</accession>
<protein>
    <submittedName>
        <fullName evidence="1">Uncharacterized protein</fullName>
    </submittedName>
</protein>
<proteinExistence type="predicted"/>
<organism evidence="1 2">
    <name type="scientific">Streptomyces glebosus</name>
    <dbReference type="NCBI Taxonomy" id="249580"/>
    <lineage>
        <taxon>Bacteria</taxon>
        <taxon>Bacillati</taxon>
        <taxon>Actinomycetota</taxon>
        <taxon>Actinomycetes</taxon>
        <taxon>Kitasatosporales</taxon>
        <taxon>Streptomycetaceae</taxon>
        <taxon>Streptomyces</taxon>
    </lineage>
</organism>
<gene>
    <name evidence="1" type="ORF">Sgleb_72420</name>
</gene>
<evidence type="ECO:0000313" key="2">
    <source>
        <dbReference type="Proteomes" id="UP000430079"/>
    </source>
</evidence>
<dbReference type="AlphaFoldDB" id="A0A640TC10"/>
<name>A0A640TC10_9ACTN</name>
<reference evidence="1 2" key="1">
    <citation type="submission" date="2019-12" db="EMBL/GenBank/DDBJ databases">
        <title>Whole genome shotgun sequence of Streptomyces hygroscopicus subsp. glebosus NBRC 13786.</title>
        <authorList>
            <person name="Ichikawa N."/>
            <person name="Kimura A."/>
            <person name="Kitahashi Y."/>
            <person name="Komaki H."/>
            <person name="Tamura T."/>
        </authorList>
    </citation>
    <scope>NUCLEOTIDE SEQUENCE [LARGE SCALE GENOMIC DNA]</scope>
    <source>
        <strain evidence="1 2">NBRC 13786</strain>
    </source>
</reference>
<dbReference type="EMBL" id="BLIO01000001">
    <property type="protein sequence ID" value="GFE19195.1"/>
    <property type="molecule type" value="Genomic_DNA"/>
</dbReference>
<sequence>MLERDIEKVEGLVVADVVAEVRDVVGKSAGVLQELTDGDVASVDPLPAYEARQRGFDRASRPICLSPTSCSTITALNILVLLPIRN</sequence>